<keyword evidence="10 11" id="KW-0694">RNA-binding</keyword>
<dbReference type="InterPro" id="IPR050264">
    <property type="entry name" value="Bact_CCA-adding_enz_type3_sf"/>
</dbReference>
<dbReference type="InterPro" id="IPR002646">
    <property type="entry name" value="PolA_pol_head_dom"/>
</dbReference>
<dbReference type="EMBL" id="CP095075">
    <property type="protein sequence ID" value="UOR12482.1"/>
    <property type="molecule type" value="Genomic_DNA"/>
</dbReference>
<evidence type="ECO:0000256" key="8">
    <source>
        <dbReference type="ARBA" id="ARBA00022840"/>
    </source>
</evidence>
<evidence type="ECO:0000256" key="4">
    <source>
        <dbReference type="ARBA" id="ARBA00022695"/>
    </source>
</evidence>
<feature type="binding site" evidence="11">
    <location>
        <position position="43"/>
    </location>
    <ligand>
        <name>Mg(2+)</name>
        <dbReference type="ChEBI" id="CHEBI:18420"/>
    </ligand>
</feature>
<dbReference type="NCBIfam" id="NF009814">
    <property type="entry name" value="PRK13299.1"/>
    <property type="match status" value="1"/>
</dbReference>
<evidence type="ECO:0000313" key="16">
    <source>
        <dbReference type="Proteomes" id="UP000830326"/>
    </source>
</evidence>
<evidence type="ECO:0000256" key="9">
    <source>
        <dbReference type="ARBA" id="ARBA00022842"/>
    </source>
</evidence>
<dbReference type="SUPFAM" id="SSF81891">
    <property type="entry name" value="Poly A polymerase C-terminal region-like"/>
    <property type="match status" value="1"/>
</dbReference>
<dbReference type="Gene3D" id="1.10.246.80">
    <property type="match status" value="1"/>
</dbReference>
<comment type="cofactor">
    <cofactor evidence="1 11">
        <name>Mg(2+)</name>
        <dbReference type="ChEBI" id="CHEBI:18420"/>
    </cofactor>
</comment>
<comment type="subunit">
    <text evidence="11">Homodimer.</text>
</comment>
<evidence type="ECO:0000259" key="13">
    <source>
        <dbReference type="Pfam" id="PF12627"/>
    </source>
</evidence>
<reference evidence="15" key="1">
    <citation type="submission" date="2022-04" db="EMBL/GenBank/DDBJ databases">
        <title>Halobacillus sp. isolated from saltern.</title>
        <authorList>
            <person name="Won M."/>
            <person name="Lee C.-M."/>
            <person name="Woen H.-Y."/>
            <person name="Kwon S.-W."/>
        </authorList>
    </citation>
    <scope>NUCLEOTIDE SEQUENCE</scope>
    <source>
        <strain evidence="15">SSHM10-5</strain>
    </source>
</reference>
<accession>A0ABY4HCU1</accession>
<keyword evidence="7 11" id="KW-0692">RNA repair</keyword>
<keyword evidence="2 11" id="KW-0808">Transferase</keyword>
<dbReference type="EC" id="2.7.7.72" evidence="11"/>
<comment type="catalytic activity">
    <reaction evidence="11">
        <text>a tRNA with a 3' CCA end + 2 CTP + ATP = a tRNA with a 3' CCACCA end + 3 diphosphate</text>
        <dbReference type="Rhea" id="RHEA:76235"/>
        <dbReference type="Rhea" id="RHEA-COMP:10468"/>
        <dbReference type="Rhea" id="RHEA-COMP:18655"/>
        <dbReference type="ChEBI" id="CHEBI:30616"/>
        <dbReference type="ChEBI" id="CHEBI:33019"/>
        <dbReference type="ChEBI" id="CHEBI:37563"/>
        <dbReference type="ChEBI" id="CHEBI:83071"/>
        <dbReference type="ChEBI" id="CHEBI:195187"/>
    </reaction>
</comment>
<feature type="binding site" evidence="11">
    <location>
        <position position="33"/>
    </location>
    <ligand>
        <name>CTP</name>
        <dbReference type="ChEBI" id="CHEBI:37563"/>
    </ligand>
</feature>
<feature type="binding site" evidence="11">
    <location>
        <position position="160"/>
    </location>
    <ligand>
        <name>CTP</name>
        <dbReference type="ChEBI" id="CHEBI:37563"/>
    </ligand>
</feature>
<evidence type="ECO:0000259" key="12">
    <source>
        <dbReference type="Pfam" id="PF01743"/>
    </source>
</evidence>
<feature type="binding site" evidence="11">
    <location>
        <position position="30"/>
    </location>
    <ligand>
        <name>CTP</name>
        <dbReference type="ChEBI" id="CHEBI:37563"/>
    </ligand>
</feature>
<feature type="domain" description="tRNA nucleotidyltransferase/poly(A) polymerase RNA and SrmB- binding" evidence="13">
    <location>
        <begin position="173"/>
        <end position="230"/>
    </location>
</feature>
<evidence type="ECO:0000313" key="15">
    <source>
        <dbReference type="EMBL" id="UOR12482.1"/>
    </source>
</evidence>
<dbReference type="GO" id="GO:0004810">
    <property type="term" value="F:CCA tRNA nucleotidyltransferase activity"/>
    <property type="evidence" value="ECO:0007669"/>
    <property type="project" value="UniProtKB-EC"/>
</dbReference>
<dbReference type="PANTHER" id="PTHR46173">
    <property type="entry name" value="CCA TRNA NUCLEOTIDYLTRANSFERASE 1, MITOCHONDRIAL"/>
    <property type="match status" value="1"/>
</dbReference>
<feature type="domain" description="CCA-adding enzyme C-terminal" evidence="14">
    <location>
        <begin position="264"/>
        <end position="391"/>
    </location>
</feature>
<feature type="binding site" evidence="11">
    <location>
        <position position="30"/>
    </location>
    <ligand>
        <name>ATP</name>
        <dbReference type="ChEBI" id="CHEBI:30616"/>
    </ligand>
</feature>
<evidence type="ECO:0000256" key="1">
    <source>
        <dbReference type="ARBA" id="ARBA00001946"/>
    </source>
</evidence>
<evidence type="ECO:0000256" key="7">
    <source>
        <dbReference type="ARBA" id="ARBA00022800"/>
    </source>
</evidence>
<dbReference type="HAMAP" id="MF_01263">
    <property type="entry name" value="CCA_bact_type3"/>
    <property type="match status" value="1"/>
</dbReference>
<evidence type="ECO:0000256" key="6">
    <source>
        <dbReference type="ARBA" id="ARBA00022741"/>
    </source>
</evidence>
<dbReference type="InterPro" id="IPR043519">
    <property type="entry name" value="NT_sf"/>
</dbReference>
<dbReference type="InterPro" id="IPR023068">
    <property type="entry name" value="CCA-adding_enz_firmicutes"/>
</dbReference>
<dbReference type="SUPFAM" id="SSF81301">
    <property type="entry name" value="Nucleotidyltransferase"/>
    <property type="match status" value="1"/>
</dbReference>
<evidence type="ECO:0000256" key="3">
    <source>
        <dbReference type="ARBA" id="ARBA00022694"/>
    </source>
</evidence>
<keyword evidence="4 11" id="KW-0548">Nucleotidyltransferase</keyword>
<sequence>MNKHKPSLKSAFHLLSDLEDAGYESHIVGGAVRDIVLGRPMGDIDIATSATPQQVMSIFNHVIPIGIDHGTVMVRYQSHSFEVTTYRTEDGYTDFRHPDEVAFVNSIQEDLSRRDFTINAMAMKQSGDIIDPFQGKKDLSRQIIRAVGDAHTRFNEDPLRMMRAIRFASQLQFEVTDEVRQAIYNQASLLTHIAVERITVEFEKLMAGEGYQNGIHLCYTLGVFSYLPIFSENKSLQMTVPKHNLFGFAQLITYYHEQTPAVSLIKWVKDWKLSNRVKREAFSLHYALTEYKQHGQVTLWLAYQLPEQLSGAFIQVLKALGYPVKKEGFTEVSAMLPIHSRDELSFQAKDLIQSFPNVAKGSWISEGMKKIEYAVVTKQLSNKYEHIKEWVDKWNPPASN</sequence>
<feature type="binding site" evidence="11">
    <location>
        <position position="166"/>
    </location>
    <ligand>
        <name>CTP</name>
        <dbReference type="ChEBI" id="CHEBI:37563"/>
    </ligand>
</feature>
<keyword evidence="3 11" id="KW-0819">tRNA processing</keyword>
<feature type="binding site" evidence="11">
    <location>
        <position position="157"/>
    </location>
    <ligand>
        <name>ATP</name>
        <dbReference type="ChEBI" id="CHEBI:30616"/>
    </ligand>
</feature>
<dbReference type="Proteomes" id="UP000830326">
    <property type="component" value="Chromosome"/>
</dbReference>
<dbReference type="Pfam" id="PF01743">
    <property type="entry name" value="PolyA_pol"/>
    <property type="match status" value="1"/>
</dbReference>
<feature type="binding site" evidence="11">
    <location>
        <position position="166"/>
    </location>
    <ligand>
        <name>ATP</name>
        <dbReference type="ChEBI" id="CHEBI:30616"/>
    </ligand>
</feature>
<dbReference type="InterPro" id="IPR032828">
    <property type="entry name" value="PolyA_RNA-bd"/>
</dbReference>
<dbReference type="CDD" id="cd05398">
    <property type="entry name" value="NT_ClassII-CCAase"/>
    <property type="match status" value="1"/>
</dbReference>
<protein>
    <recommendedName>
        <fullName evidence="11">CCA-adding enzyme</fullName>
        <ecNumber evidence="11">2.7.7.72</ecNumber>
    </recommendedName>
    <alternativeName>
        <fullName evidence="11">CCA tRNA nucleotidyltransferase</fullName>
    </alternativeName>
    <alternativeName>
        <fullName evidence="11">tRNA CCA-pyrophosphorylase</fullName>
    </alternativeName>
    <alternativeName>
        <fullName evidence="11">tRNA adenylyl-/cytidylyl- transferase</fullName>
    </alternativeName>
    <alternativeName>
        <fullName evidence="11">tRNA nucleotidyltransferase</fullName>
    </alternativeName>
    <alternativeName>
        <fullName evidence="11">tRNA-NT</fullName>
    </alternativeName>
</protein>
<gene>
    <name evidence="11" type="primary">cca</name>
    <name evidence="15" type="ORF">MUO15_02900</name>
</gene>
<keyword evidence="6 11" id="KW-0547">Nucleotide-binding</keyword>
<evidence type="ECO:0000259" key="14">
    <source>
        <dbReference type="Pfam" id="PF13735"/>
    </source>
</evidence>
<comment type="catalytic activity">
    <reaction evidence="11">
        <text>a tRNA precursor + 2 CTP + ATP = a tRNA with a 3' CCA end + 3 diphosphate</text>
        <dbReference type="Rhea" id="RHEA:14433"/>
        <dbReference type="Rhea" id="RHEA-COMP:10465"/>
        <dbReference type="Rhea" id="RHEA-COMP:10468"/>
        <dbReference type="ChEBI" id="CHEBI:30616"/>
        <dbReference type="ChEBI" id="CHEBI:33019"/>
        <dbReference type="ChEBI" id="CHEBI:37563"/>
        <dbReference type="ChEBI" id="CHEBI:74896"/>
        <dbReference type="ChEBI" id="CHEBI:83071"/>
        <dbReference type="EC" id="2.7.7.72"/>
    </reaction>
</comment>
<dbReference type="Pfam" id="PF13735">
    <property type="entry name" value="tRNA_NucTran2_2"/>
    <property type="match status" value="1"/>
</dbReference>
<feature type="binding site" evidence="11">
    <location>
        <position position="114"/>
    </location>
    <ligand>
        <name>CTP</name>
        <dbReference type="ChEBI" id="CHEBI:37563"/>
    </ligand>
</feature>
<dbReference type="Gene3D" id="1.10.3090.10">
    <property type="entry name" value="cca-adding enzyme, domain 2"/>
    <property type="match status" value="1"/>
</dbReference>
<dbReference type="InterPro" id="IPR032810">
    <property type="entry name" value="CCA-adding_enz_C"/>
</dbReference>
<evidence type="ECO:0000256" key="2">
    <source>
        <dbReference type="ARBA" id="ARBA00022679"/>
    </source>
</evidence>
<dbReference type="RefSeq" id="WP_245033282.1">
    <property type="nucleotide sequence ID" value="NZ_CP095075.1"/>
</dbReference>
<feature type="binding site" evidence="11">
    <location>
        <position position="163"/>
    </location>
    <ligand>
        <name>ATP</name>
        <dbReference type="ChEBI" id="CHEBI:30616"/>
    </ligand>
</feature>
<dbReference type="Pfam" id="PF12627">
    <property type="entry name" value="PolyA_pol_RNAbd"/>
    <property type="match status" value="1"/>
</dbReference>
<name>A0ABY4HCU1_9BACI</name>
<comment type="miscellaneous">
    <text evidence="11">A single active site specifically recognizes both ATP and CTP and is responsible for their addition.</text>
</comment>
<evidence type="ECO:0000256" key="10">
    <source>
        <dbReference type="ARBA" id="ARBA00022884"/>
    </source>
</evidence>
<feature type="binding site" evidence="11">
    <location>
        <position position="45"/>
    </location>
    <ligand>
        <name>Mg(2+)</name>
        <dbReference type="ChEBI" id="CHEBI:18420"/>
    </ligand>
</feature>
<feature type="binding site" evidence="11">
    <location>
        <position position="160"/>
    </location>
    <ligand>
        <name>ATP</name>
        <dbReference type="ChEBI" id="CHEBI:30616"/>
    </ligand>
</feature>
<keyword evidence="8 11" id="KW-0067">ATP-binding</keyword>
<keyword evidence="16" id="KW-1185">Reference proteome</keyword>
<evidence type="ECO:0000256" key="11">
    <source>
        <dbReference type="HAMAP-Rule" id="MF_01263"/>
    </source>
</evidence>
<organism evidence="15 16">
    <name type="scientific">Halobacillus amylolyticus</name>
    <dbReference type="NCBI Taxonomy" id="2932259"/>
    <lineage>
        <taxon>Bacteria</taxon>
        <taxon>Bacillati</taxon>
        <taxon>Bacillota</taxon>
        <taxon>Bacilli</taxon>
        <taxon>Bacillales</taxon>
        <taxon>Bacillaceae</taxon>
        <taxon>Halobacillus</taxon>
    </lineage>
</organism>
<feature type="binding site" evidence="11">
    <location>
        <position position="33"/>
    </location>
    <ligand>
        <name>ATP</name>
        <dbReference type="ChEBI" id="CHEBI:30616"/>
    </ligand>
</feature>
<feature type="domain" description="Poly A polymerase head" evidence="12">
    <location>
        <begin position="26"/>
        <end position="145"/>
    </location>
</feature>
<evidence type="ECO:0000256" key="5">
    <source>
        <dbReference type="ARBA" id="ARBA00022723"/>
    </source>
</evidence>
<keyword evidence="5 11" id="KW-0479">Metal-binding</keyword>
<feature type="binding site" evidence="11">
    <location>
        <position position="163"/>
    </location>
    <ligand>
        <name>CTP</name>
        <dbReference type="ChEBI" id="CHEBI:37563"/>
    </ligand>
</feature>
<feature type="binding site" evidence="11">
    <location>
        <position position="157"/>
    </location>
    <ligand>
        <name>CTP</name>
        <dbReference type="ChEBI" id="CHEBI:37563"/>
    </ligand>
</feature>
<keyword evidence="9 11" id="KW-0460">Magnesium</keyword>
<feature type="binding site" evidence="11">
    <location>
        <position position="114"/>
    </location>
    <ligand>
        <name>ATP</name>
        <dbReference type="ChEBI" id="CHEBI:30616"/>
    </ligand>
</feature>
<comment type="function">
    <text evidence="11">Catalyzes the addition and repair of the essential 3'-terminal CCA sequence in tRNAs without using a nucleic acid template. Adds these three nucleotides in the order of C, C, and A to the tRNA nucleotide-73, using CTP and ATP as substrates and producing inorganic pyrophosphate. tRNA 3'-terminal CCA addition is required both for tRNA processing and repair. Also involved in tRNA surveillance by mediating tandem CCA addition to generate a CCACCA at the 3' terminus of unstable tRNAs. While stable tRNAs receive only 3'-terminal CCA, unstable tRNAs are marked with CCACCA and rapidly degraded.</text>
</comment>
<comment type="similarity">
    <text evidence="11">Belongs to the tRNA nucleotidyltransferase/poly(A) polymerase family. Bacterial CCA-adding enzyme type 3 subfamily.</text>
</comment>
<dbReference type="PANTHER" id="PTHR46173:SF1">
    <property type="entry name" value="CCA TRNA NUCLEOTIDYLTRANSFERASE 1, MITOCHONDRIAL"/>
    <property type="match status" value="1"/>
</dbReference>
<dbReference type="Gene3D" id="3.30.460.10">
    <property type="entry name" value="Beta Polymerase, domain 2"/>
    <property type="match status" value="1"/>
</dbReference>
<proteinExistence type="inferred from homology"/>